<dbReference type="GeneID" id="9803806"/>
<organism evidence="1 2">
    <name type="scientific">Caenorhabditis remanei</name>
    <name type="common">Caenorhabditis vulgaris</name>
    <dbReference type="NCBI Taxonomy" id="31234"/>
    <lineage>
        <taxon>Eukaryota</taxon>
        <taxon>Metazoa</taxon>
        <taxon>Ecdysozoa</taxon>
        <taxon>Nematoda</taxon>
        <taxon>Chromadorea</taxon>
        <taxon>Rhabditida</taxon>
        <taxon>Rhabditina</taxon>
        <taxon>Rhabditomorpha</taxon>
        <taxon>Rhabditoidea</taxon>
        <taxon>Rhabditidae</taxon>
        <taxon>Peloderinae</taxon>
        <taxon>Caenorhabditis</taxon>
    </lineage>
</organism>
<dbReference type="CTD" id="9803806"/>
<proteinExistence type="predicted"/>
<reference evidence="1 2" key="1">
    <citation type="submission" date="2019-12" db="EMBL/GenBank/DDBJ databases">
        <title>Chromosome-level assembly of the Caenorhabditis remanei genome.</title>
        <authorList>
            <person name="Teterina A.A."/>
            <person name="Willis J.H."/>
            <person name="Phillips P.C."/>
        </authorList>
    </citation>
    <scope>NUCLEOTIDE SEQUENCE [LARGE SCALE GENOMIC DNA]</scope>
    <source>
        <strain evidence="1 2">PX506</strain>
        <tissue evidence="1">Whole organism</tissue>
    </source>
</reference>
<sequence length="195" mass="23521">MDHEPPLYWMLMFWMRLINDAPSQHQMLSCRRQNECSLDALRFPIDFNGILPWGPSILHFPIRFRFRWHYSPKTSLRYVLWSERKNNVDVVGREVSVLQIMKANNNRLYQIRKLRRSRRNDYREVAVIELKRGKALEEMEGLLRMEHDKEMEDTVEGNIRNQVAEYDEKINKMKNWVLEVLQIVSCFLCSKFTCP</sequence>
<protein>
    <submittedName>
        <fullName evidence="1">Uncharacterized protein</fullName>
    </submittedName>
</protein>
<dbReference type="KEGG" id="crq:GCK72_006698"/>
<dbReference type="AlphaFoldDB" id="A0A6A5HFM7"/>
<evidence type="ECO:0000313" key="2">
    <source>
        <dbReference type="Proteomes" id="UP000483820"/>
    </source>
</evidence>
<comment type="caution">
    <text evidence="1">The sequence shown here is derived from an EMBL/GenBank/DDBJ whole genome shotgun (WGS) entry which is preliminary data.</text>
</comment>
<name>A0A6A5HFM7_CAERE</name>
<dbReference type="RefSeq" id="XP_053589942.1">
    <property type="nucleotide sequence ID" value="XM_053725748.1"/>
</dbReference>
<accession>A0A6A5HFM7</accession>
<gene>
    <name evidence="1" type="ORF">GCK72_006698</name>
</gene>
<dbReference type="EMBL" id="WUAV01000002">
    <property type="protein sequence ID" value="KAF1766740.1"/>
    <property type="molecule type" value="Genomic_DNA"/>
</dbReference>
<evidence type="ECO:0000313" key="1">
    <source>
        <dbReference type="EMBL" id="KAF1766740.1"/>
    </source>
</evidence>
<dbReference type="Proteomes" id="UP000483820">
    <property type="component" value="Chromosome II"/>
</dbReference>